<dbReference type="RefSeq" id="WP_237820785.1">
    <property type="nucleotide sequence ID" value="NZ_JAKLTQ010000007.1"/>
</dbReference>
<reference evidence="1" key="1">
    <citation type="submission" date="2022-01" db="EMBL/GenBank/DDBJ databases">
        <authorList>
            <person name="Jo J.-H."/>
            <person name="Im W.-T."/>
        </authorList>
    </citation>
    <scope>NUCLEOTIDE SEQUENCE</scope>
    <source>
        <strain evidence="1">I2-34</strain>
    </source>
</reference>
<gene>
    <name evidence="1" type="ORF">LVY72_11080</name>
</gene>
<proteinExistence type="predicted"/>
<dbReference type="Proteomes" id="UP001165368">
    <property type="component" value="Unassembled WGS sequence"/>
</dbReference>
<organism evidence="1 2">
    <name type="scientific">Arthrobacter hankyongi</name>
    <dbReference type="NCBI Taxonomy" id="2904801"/>
    <lineage>
        <taxon>Bacteria</taxon>
        <taxon>Bacillati</taxon>
        <taxon>Actinomycetota</taxon>
        <taxon>Actinomycetes</taxon>
        <taxon>Micrococcales</taxon>
        <taxon>Micrococcaceae</taxon>
        <taxon>Arthrobacter</taxon>
    </lineage>
</organism>
<evidence type="ECO:0000313" key="2">
    <source>
        <dbReference type="Proteomes" id="UP001165368"/>
    </source>
</evidence>
<name>A0ABS9L6Z7_9MICC</name>
<dbReference type="EMBL" id="JAKLTQ010000007">
    <property type="protein sequence ID" value="MCG2622456.1"/>
    <property type="molecule type" value="Genomic_DNA"/>
</dbReference>
<evidence type="ECO:0000313" key="1">
    <source>
        <dbReference type="EMBL" id="MCG2622456.1"/>
    </source>
</evidence>
<accession>A0ABS9L6Z7</accession>
<protein>
    <submittedName>
        <fullName evidence="1">Uncharacterized protein</fullName>
    </submittedName>
</protein>
<comment type="caution">
    <text evidence="1">The sequence shown here is derived from an EMBL/GenBank/DDBJ whole genome shotgun (WGS) entry which is preliminary data.</text>
</comment>
<keyword evidence="2" id="KW-1185">Reference proteome</keyword>
<sequence length="72" mass="7584">MLFLSATEAMLWPQLLKLAPGQSMVLAAGVFLGRSEDGRPFLAGTFGSLRTGPAGDPCGPWCRYGRLDQAAG</sequence>